<protein>
    <submittedName>
        <fullName evidence="1">Uncharacterized protein</fullName>
    </submittedName>
</protein>
<dbReference type="Proteomes" id="UP000035722">
    <property type="component" value="Unassembled WGS sequence"/>
</dbReference>
<dbReference type="STRING" id="861266.ARTSIC4J27_4534"/>
<evidence type="ECO:0000313" key="1">
    <source>
        <dbReference type="EMBL" id="CCQ48527.1"/>
    </source>
</evidence>
<sequence>MALTAIAALILTGCAEGPAADGSSSSGTAAQTAAAASPPASIVPVATSSPAPAGPVTFTFPDGRLSFAHPEGWRVEHEQVSASPAVETATVYDAGGKEQVAIYYSEIGDATAGNVSRFILETDPVPGLIGAAVPTPSSSFFVDHAFGTATYHMGLTPGSPVSPDGQVQYGLVMLGNRILTADVLFDGRQFANDEAAKEWYWGDEGRSLKALLMSFTYR</sequence>
<reference evidence="2" key="1">
    <citation type="journal article" date="2014" name="Genome Announc.">
        <title>Genome Sequence of Arthrobacter siccitolerans 4J27, a Xeroprotectant-Producing Desiccation-Tolerant Microorganism.</title>
        <authorList>
            <person name="Manzanera M."/>
            <person name="Santa-Cruz-Calvo L."/>
            <person name="Vilchez J.I."/>
            <person name="Garcia-Fontana C."/>
            <person name="Silva-Castro G.A."/>
            <person name="Calvo C."/>
            <person name="Gonzalez-Lopez J."/>
        </authorList>
    </citation>
    <scope>NUCLEOTIDE SEQUENCE [LARGE SCALE GENOMIC DNA]</scope>
    <source>
        <strain evidence="2">4J27</strain>
    </source>
</reference>
<keyword evidence="2" id="KW-1185">Reference proteome</keyword>
<proteinExistence type="predicted"/>
<name>A0A024H9B2_9MICC</name>
<organism evidence="1 2">
    <name type="scientific">Pseudarthrobacter siccitolerans</name>
    <dbReference type="NCBI Taxonomy" id="861266"/>
    <lineage>
        <taxon>Bacteria</taxon>
        <taxon>Bacillati</taxon>
        <taxon>Actinomycetota</taxon>
        <taxon>Actinomycetes</taxon>
        <taxon>Micrococcales</taxon>
        <taxon>Micrococcaceae</taxon>
        <taxon>Pseudarthrobacter</taxon>
    </lineage>
</organism>
<gene>
    <name evidence="1" type="ORF">ARTSIC4J27_4534</name>
</gene>
<accession>A0A024H9B2</accession>
<dbReference type="AlphaFoldDB" id="A0A024H9B2"/>
<dbReference type="EMBL" id="CAQI01000061">
    <property type="protein sequence ID" value="CCQ48527.1"/>
    <property type="molecule type" value="Genomic_DNA"/>
</dbReference>
<comment type="caution">
    <text evidence="1">The sequence shown here is derived from an EMBL/GenBank/DDBJ whole genome shotgun (WGS) entry which is preliminary data.</text>
</comment>
<evidence type="ECO:0000313" key="2">
    <source>
        <dbReference type="Proteomes" id="UP000035722"/>
    </source>
</evidence>